<evidence type="ECO:0000256" key="1">
    <source>
        <dbReference type="SAM" id="MobiDB-lite"/>
    </source>
</evidence>
<dbReference type="EMBL" id="JABAYA010000182">
    <property type="protein sequence ID" value="KAF7722698.1"/>
    <property type="molecule type" value="Genomic_DNA"/>
</dbReference>
<sequence>MDYFQRCDSDEYQPSAIISAYRAEYPGKSDTILLDYIKKDLIRLKRQWAAKVDCAEKYLKNWKRFKNELNASETVTATMESEQRPFESTTGGSEQSPVVFNQNAKTIANTMSGNVNIGGDGTNSISTSDDASTSTSTSSSSGYGKPSPKREASDTAPDTARAPKRVATGHSKDNSLDNSGLQSTGENSEAGSPAAIYADFIARTSFQNSHYYRLEAVGIIQCGYNLVNQADIPQYIYDIINYEAPLAKTNWMLWRQYVSMTLGSDNYGTELCTSSIFSTNELPENYDEKTFLLISRIFQALVRNGILLLCIVAFIRLAATNVPELAYDFRVGETPLQALENMRYNADGMVFVRSSGIEVLLLEASGPFGTRDKGRHVFDHVKGAFGCYTMLAKILGSYQDAEPSLADEIRVFFLHSSAKDDYIRLWIMRPVLQGQFISFERHSKVKINKDRHNQRAVLDVVEFFLNLQQLLQRCMNAIEALKKSHESYIYEEKRDRKPLIDLLKPKPLKPIKTEHYKDIVDLDPVSFLF</sequence>
<dbReference type="AlphaFoldDB" id="A0A8H7ENE8"/>
<feature type="region of interest" description="Disordered" evidence="1">
    <location>
        <begin position="76"/>
        <end position="97"/>
    </location>
</feature>
<proteinExistence type="predicted"/>
<feature type="region of interest" description="Disordered" evidence="1">
    <location>
        <begin position="111"/>
        <end position="190"/>
    </location>
</feature>
<dbReference type="Proteomes" id="UP000605846">
    <property type="component" value="Unassembled WGS sequence"/>
</dbReference>
<evidence type="ECO:0000313" key="2">
    <source>
        <dbReference type="EMBL" id="KAF7722698.1"/>
    </source>
</evidence>
<feature type="compositionally biased region" description="Low complexity" evidence="1">
    <location>
        <begin position="122"/>
        <end position="141"/>
    </location>
</feature>
<comment type="caution">
    <text evidence="2">The sequence shown here is derived from an EMBL/GenBank/DDBJ whole genome shotgun (WGS) entry which is preliminary data.</text>
</comment>
<keyword evidence="3" id="KW-1185">Reference proteome</keyword>
<gene>
    <name evidence="2" type="ORF">EC973_002861</name>
</gene>
<organism evidence="2 3">
    <name type="scientific">Apophysomyces ossiformis</name>
    <dbReference type="NCBI Taxonomy" id="679940"/>
    <lineage>
        <taxon>Eukaryota</taxon>
        <taxon>Fungi</taxon>
        <taxon>Fungi incertae sedis</taxon>
        <taxon>Mucoromycota</taxon>
        <taxon>Mucoromycotina</taxon>
        <taxon>Mucoromycetes</taxon>
        <taxon>Mucorales</taxon>
        <taxon>Mucorineae</taxon>
        <taxon>Mucoraceae</taxon>
        <taxon>Apophysomyces</taxon>
    </lineage>
</organism>
<accession>A0A8H7ENE8</accession>
<evidence type="ECO:0000313" key="3">
    <source>
        <dbReference type="Proteomes" id="UP000605846"/>
    </source>
</evidence>
<reference evidence="2" key="1">
    <citation type="submission" date="2020-01" db="EMBL/GenBank/DDBJ databases">
        <title>Genome Sequencing of Three Apophysomyces-Like Fungal Strains Confirms a Novel Fungal Genus in the Mucoromycota with divergent Burkholderia-like Endosymbiotic Bacteria.</title>
        <authorList>
            <person name="Stajich J.E."/>
            <person name="Macias A.M."/>
            <person name="Carter-House D."/>
            <person name="Lovett B."/>
            <person name="Kasson L.R."/>
            <person name="Berry K."/>
            <person name="Grigoriev I."/>
            <person name="Chang Y."/>
            <person name="Spatafora J."/>
            <person name="Kasson M.T."/>
        </authorList>
    </citation>
    <scope>NUCLEOTIDE SEQUENCE</scope>
    <source>
        <strain evidence="2">NRRL A-21654</strain>
    </source>
</reference>
<dbReference type="OrthoDB" id="2271449at2759"/>
<protein>
    <submittedName>
        <fullName evidence="2">Uncharacterized protein</fullName>
    </submittedName>
</protein>
<feature type="compositionally biased region" description="Polar residues" evidence="1">
    <location>
        <begin position="176"/>
        <end position="190"/>
    </location>
</feature>
<name>A0A8H7ENE8_9FUNG</name>